<dbReference type="Pfam" id="PF05011">
    <property type="entry name" value="DBR1"/>
    <property type="match status" value="1"/>
</dbReference>
<dbReference type="GO" id="GO:0005634">
    <property type="term" value="C:nucleus"/>
    <property type="evidence" value="ECO:0007669"/>
    <property type="project" value="TreeGrafter"/>
</dbReference>
<dbReference type="PANTHER" id="PTHR12849">
    <property type="entry name" value="RNA LARIAT DEBRANCHING ENZYME"/>
    <property type="match status" value="1"/>
</dbReference>
<dbReference type="PANTHER" id="PTHR12849:SF0">
    <property type="entry name" value="LARIAT DEBRANCHING ENZYME"/>
    <property type="match status" value="1"/>
</dbReference>
<comment type="caution">
    <text evidence="3">The sequence shown here is derived from an EMBL/GenBank/DDBJ whole genome shotgun (WGS) entry which is preliminary data.</text>
</comment>
<dbReference type="InterPro" id="IPR007708">
    <property type="entry name" value="DBR1_C"/>
</dbReference>
<evidence type="ECO:0000259" key="2">
    <source>
        <dbReference type="SMART" id="SM01124"/>
    </source>
</evidence>
<dbReference type="GO" id="GO:0000398">
    <property type="term" value="P:mRNA splicing, via spliceosome"/>
    <property type="evidence" value="ECO:0007669"/>
    <property type="project" value="TreeGrafter"/>
</dbReference>
<sequence length="260" mass="28759">DEHSQKPEVTKFLALDKCLPRRDFLQVLEIPSSQGLDLKYDAEWLTILRLTNHLISVSNRPVYMPGPGGTERYHFTPSQQEIEETLKMLGGDLKIPKNFIRTGKSYHQSEGKPVMEYVHMPNSTFNPQTESLCSKLGLDDPMALLIGAKKNSKSLSSPPRSCLNNSELNITLNNSCLSTSNIDEVEETPDSFDDSGDIIMELKLTPGSSRSSSSFEDSVIVLKRTADHELSSDSIENMSPIKGNSKLVDDPDSQPSSSSP</sequence>
<evidence type="ECO:0000313" key="4">
    <source>
        <dbReference type="Proteomes" id="UP001381693"/>
    </source>
</evidence>
<dbReference type="SMART" id="SM01124">
    <property type="entry name" value="DBR1"/>
    <property type="match status" value="1"/>
</dbReference>
<feature type="non-terminal residue" evidence="3">
    <location>
        <position position="260"/>
    </location>
</feature>
<organism evidence="3 4">
    <name type="scientific">Halocaridina rubra</name>
    <name type="common">Hawaiian red shrimp</name>
    <dbReference type="NCBI Taxonomy" id="373956"/>
    <lineage>
        <taxon>Eukaryota</taxon>
        <taxon>Metazoa</taxon>
        <taxon>Ecdysozoa</taxon>
        <taxon>Arthropoda</taxon>
        <taxon>Crustacea</taxon>
        <taxon>Multicrustacea</taxon>
        <taxon>Malacostraca</taxon>
        <taxon>Eumalacostraca</taxon>
        <taxon>Eucarida</taxon>
        <taxon>Decapoda</taxon>
        <taxon>Pleocyemata</taxon>
        <taxon>Caridea</taxon>
        <taxon>Atyoidea</taxon>
        <taxon>Atyidae</taxon>
        <taxon>Halocaridina</taxon>
    </lineage>
</organism>
<protein>
    <submittedName>
        <fullName evidence="3">Lariat debranching enzyme</fullName>
    </submittedName>
</protein>
<accession>A0AAN8X7F4</accession>
<dbReference type="AlphaFoldDB" id="A0AAN8X7F4"/>
<dbReference type="EMBL" id="JAXCGZ010012537">
    <property type="protein sequence ID" value="KAK7073535.1"/>
    <property type="molecule type" value="Genomic_DNA"/>
</dbReference>
<keyword evidence="4" id="KW-1185">Reference proteome</keyword>
<feature type="domain" description="Lariat debranching enzyme C-terminal" evidence="2">
    <location>
        <begin position="1"/>
        <end position="142"/>
    </location>
</feature>
<dbReference type="GO" id="GO:0008419">
    <property type="term" value="F:RNA lariat debranching enzyme activity"/>
    <property type="evidence" value="ECO:0007669"/>
    <property type="project" value="TreeGrafter"/>
</dbReference>
<evidence type="ECO:0000313" key="3">
    <source>
        <dbReference type="EMBL" id="KAK7073535.1"/>
    </source>
</evidence>
<evidence type="ECO:0000256" key="1">
    <source>
        <dbReference type="SAM" id="MobiDB-lite"/>
    </source>
</evidence>
<reference evidence="3 4" key="1">
    <citation type="submission" date="2023-11" db="EMBL/GenBank/DDBJ databases">
        <title>Halocaridina rubra genome assembly.</title>
        <authorList>
            <person name="Smith C."/>
        </authorList>
    </citation>
    <scope>NUCLEOTIDE SEQUENCE [LARGE SCALE GENOMIC DNA]</scope>
    <source>
        <strain evidence="3">EP-1</strain>
        <tissue evidence="3">Whole</tissue>
    </source>
</reference>
<name>A0AAN8X7F4_HALRR</name>
<gene>
    <name evidence="3" type="primary">DBR1_2</name>
    <name evidence="3" type="ORF">SK128_025728</name>
</gene>
<dbReference type="Proteomes" id="UP001381693">
    <property type="component" value="Unassembled WGS sequence"/>
</dbReference>
<feature type="region of interest" description="Disordered" evidence="1">
    <location>
        <begin position="226"/>
        <end position="260"/>
    </location>
</feature>
<feature type="non-terminal residue" evidence="3">
    <location>
        <position position="1"/>
    </location>
</feature>
<proteinExistence type="predicted"/>